<dbReference type="RefSeq" id="WP_169607467.1">
    <property type="nucleotide sequence ID" value="NZ_CP051682.1"/>
</dbReference>
<dbReference type="Pfam" id="PF00072">
    <property type="entry name" value="Response_reg"/>
    <property type="match status" value="1"/>
</dbReference>
<evidence type="ECO:0000313" key="5">
    <source>
        <dbReference type="Proteomes" id="UP000503278"/>
    </source>
</evidence>
<dbReference type="PROSITE" id="PS50930">
    <property type="entry name" value="HTH_LYTTR"/>
    <property type="match status" value="1"/>
</dbReference>
<dbReference type="SUPFAM" id="SSF52172">
    <property type="entry name" value="CheY-like"/>
    <property type="match status" value="1"/>
</dbReference>
<dbReference type="InterPro" id="IPR011006">
    <property type="entry name" value="CheY-like_superfamily"/>
</dbReference>
<dbReference type="Gene3D" id="3.40.50.2300">
    <property type="match status" value="1"/>
</dbReference>
<organism evidence="4 5">
    <name type="scientific">Mucilaginibacter robiniae</name>
    <dbReference type="NCBI Taxonomy" id="2728022"/>
    <lineage>
        <taxon>Bacteria</taxon>
        <taxon>Pseudomonadati</taxon>
        <taxon>Bacteroidota</taxon>
        <taxon>Sphingobacteriia</taxon>
        <taxon>Sphingobacteriales</taxon>
        <taxon>Sphingobacteriaceae</taxon>
        <taxon>Mucilaginibacter</taxon>
    </lineage>
</organism>
<dbReference type="GO" id="GO:0003677">
    <property type="term" value="F:DNA binding"/>
    <property type="evidence" value="ECO:0007669"/>
    <property type="project" value="InterPro"/>
</dbReference>
<reference evidence="4 5" key="1">
    <citation type="submission" date="2020-04" db="EMBL/GenBank/DDBJ databases">
        <title>Genome sequencing of novel species.</title>
        <authorList>
            <person name="Heo J."/>
            <person name="Kim S.-J."/>
            <person name="Kim J.-S."/>
            <person name="Hong S.-B."/>
            <person name="Kwon S.-W."/>
        </authorList>
    </citation>
    <scope>NUCLEOTIDE SEQUENCE [LARGE SCALE GENOMIC DNA]</scope>
    <source>
        <strain evidence="4 5">F39-2</strain>
    </source>
</reference>
<dbReference type="KEGG" id="mrob:HH214_10480"/>
<evidence type="ECO:0000259" key="2">
    <source>
        <dbReference type="PROSITE" id="PS50110"/>
    </source>
</evidence>
<dbReference type="PANTHER" id="PTHR37299:SF1">
    <property type="entry name" value="STAGE 0 SPORULATION PROTEIN A HOMOLOG"/>
    <property type="match status" value="1"/>
</dbReference>
<evidence type="ECO:0000313" key="4">
    <source>
        <dbReference type="EMBL" id="QJD96259.1"/>
    </source>
</evidence>
<accession>A0A7L5E1S3</accession>
<dbReference type="EMBL" id="CP051682">
    <property type="protein sequence ID" value="QJD96259.1"/>
    <property type="molecule type" value="Genomic_DNA"/>
</dbReference>
<dbReference type="GO" id="GO:0000156">
    <property type="term" value="F:phosphorelay response regulator activity"/>
    <property type="evidence" value="ECO:0007669"/>
    <property type="project" value="InterPro"/>
</dbReference>
<name>A0A7L5E1S3_9SPHI</name>
<keyword evidence="5" id="KW-1185">Reference proteome</keyword>
<gene>
    <name evidence="4" type="ORF">HH214_10480</name>
</gene>
<dbReference type="InterPro" id="IPR007492">
    <property type="entry name" value="LytTR_DNA-bd_dom"/>
</dbReference>
<evidence type="ECO:0000259" key="3">
    <source>
        <dbReference type="PROSITE" id="PS50930"/>
    </source>
</evidence>
<evidence type="ECO:0000256" key="1">
    <source>
        <dbReference type="PROSITE-ProRule" id="PRU00169"/>
    </source>
</evidence>
<dbReference type="InterPro" id="IPR001789">
    <property type="entry name" value="Sig_transdc_resp-reg_receiver"/>
</dbReference>
<protein>
    <submittedName>
        <fullName evidence="4">Response regulator transcription factor</fullName>
    </submittedName>
</protein>
<sequence>MNTYSCIIIDDESFAIDWLTGYVNNLPTLTLKKAYLNPLDALADLSGNQKVDLILMDIKMPYISGIELSQQLRGKTQKLIFTTAYKKFAYEAYEANVDAYLLKPYSFSKFAATVMKLFPNSSTHSPGQLMDVEDFVLVKNSNDNLKLVKIRIVDIVAVESKQNYVLIHTTAGNVLTHMSLNEISKSLKPYAGFGQFQRSFIIGKRHIDYIYGNTIKMSNSLQVTVGDYYRKEFAQFLAEKILRTGNK</sequence>
<dbReference type="Pfam" id="PF04397">
    <property type="entry name" value="LytTR"/>
    <property type="match status" value="1"/>
</dbReference>
<dbReference type="PROSITE" id="PS50110">
    <property type="entry name" value="RESPONSE_REGULATORY"/>
    <property type="match status" value="1"/>
</dbReference>
<proteinExistence type="predicted"/>
<feature type="domain" description="HTH LytTR-type" evidence="3">
    <location>
        <begin position="148"/>
        <end position="239"/>
    </location>
</feature>
<dbReference type="SMART" id="SM00850">
    <property type="entry name" value="LytTR"/>
    <property type="match status" value="1"/>
</dbReference>
<keyword evidence="1" id="KW-0597">Phosphoprotein</keyword>
<dbReference type="Gene3D" id="2.40.50.1020">
    <property type="entry name" value="LytTr DNA-binding domain"/>
    <property type="match status" value="1"/>
</dbReference>
<dbReference type="Proteomes" id="UP000503278">
    <property type="component" value="Chromosome"/>
</dbReference>
<dbReference type="InterPro" id="IPR046947">
    <property type="entry name" value="LytR-like"/>
</dbReference>
<dbReference type="PANTHER" id="PTHR37299">
    <property type="entry name" value="TRANSCRIPTIONAL REGULATOR-RELATED"/>
    <property type="match status" value="1"/>
</dbReference>
<dbReference type="AlphaFoldDB" id="A0A7L5E1S3"/>
<feature type="modified residue" description="4-aspartylphosphate" evidence="1">
    <location>
        <position position="57"/>
    </location>
</feature>
<dbReference type="SMART" id="SM00448">
    <property type="entry name" value="REC"/>
    <property type="match status" value="1"/>
</dbReference>
<feature type="domain" description="Response regulatory" evidence="2">
    <location>
        <begin position="5"/>
        <end position="118"/>
    </location>
</feature>